<name>A0A7C2V4L4_9AQUI</name>
<dbReference type="InterPro" id="IPR047140">
    <property type="entry name" value="LabA"/>
</dbReference>
<dbReference type="EMBL" id="DSFP01000076">
    <property type="protein sequence ID" value="HEW46794.1"/>
    <property type="molecule type" value="Genomic_DNA"/>
</dbReference>
<dbReference type="InterPro" id="IPR021139">
    <property type="entry name" value="NYN"/>
</dbReference>
<sequence>MKRRACIFIDGANFYFIQKNILHQRIDLVKLVNYFKVEFDIYNTFFYLAYREGDEKQEDFIKFLAFSGITVVKKPIKQLKDGTYKGDLDVNLTIDALLTKDNYHTAILCTGDGDFERLVWTLRNFGKEVICLSTKEATAVELVNACDRYIDLRDLLPLIKLEEKE</sequence>
<accession>A0A7C2V4L4</accession>
<feature type="domain" description="NYN" evidence="1">
    <location>
        <begin position="4"/>
        <end position="152"/>
    </location>
</feature>
<organism evidence="2">
    <name type="scientific">Hydrogenobacter sp</name>
    <dbReference type="NCBI Taxonomy" id="2152829"/>
    <lineage>
        <taxon>Bacteria</taxon>
        <taxon>Pseudomonadati</taxon>
        <taxon>Aquificota</taxon>
        <taxon>Aquificia</taxon>
        <taxon>Aquificales</taxon>
        <taxon>Aquificaceae</taxon>
        <taxon>Hydrogenobacter</taxon>
    </lineage>
</organism>
<comment type="caution">
    <text evidence="2">The sequence shown here is derived from an EMBL/GenBank/DDBJ whole genome shotgun (WGS) entry which is preliminary data.</text>
</comment>
<protein>
    <submittedName>
        <fullName evidence="2">NYN domain-containing protein</fullName>
    </submittedName>
</protein>
<dbReference type="GO" id="GO:0004540">
    <property type="term" value="F:RNA nuclease activity"/>
    <property type="evidence" value="ECO:0007669"/>
    <property type="project" value="InterPro"/>
</dbReference>
<reference evidence="2" key="1">
    <citation type="journal article" date="2020" name="mSystems">
        <title>Genome- and Community-Level Interaction Insights into Carbon Utilization and Element Cycling Functions of Hydrothermarchaeota in Hydrothermal Sediment.</title>
        <authorList>
            <person name="Zhou Z."/>
            <person name="Liu Y."/>
            <person name="Xu W."/>
            <person name="Pan J."/>
            <person name="Luo Z.H."/>
            <person name="Li M."/>
        </authorList>
    </citation>
    <scope>NUCLEOTIDE SEQUENCE [LARGE SCALE GENOMIC DNA]</scope>
    <source>
        <strain evidence="2">SpSt-132</strain>
    </source>
</reference>
<dbReference type="AlphaFoldDB" id="A0A7C2V4L4"/>
<evidence type="ECO:0000259" key="1">
    <source>
        <dbReference type="Pfam" id="PF01936"/>
    </source>
</evidence>
<proteinExistence type="predicted"/>
<dbReference type="CDD" id="cd10911">
    <property type="entry name" value="PIN_LabA"/>
    <property type="match status" value="1"/>
</dbReference>
<dbReference type="PANTHER" id="PTHR35458">
    <property type="entry name" value="SLR0755 PROTEIN"/>
    <property type="match status" value="1"/>
</dbReference>
<dbReference type="Pfam" id="PF01936">
    <property type="entry name" value="NYN"/>
    <property type="match status" value="1"/>
</dbReference>
<gene>
    <name evidence="2" type="ORF">ENO47_09095</name>
</gene>
<dbReference type="PANTHER" id="PTHR35458:SF2">
    <property type="entry name" value="SLR0755 PROTEIN"/>
    <property type="match status" value="1"/>
</dbReference>
<evidence type="ECO:0000313" key="2">
    <source>
        <dbReference type="EMBL" id="HEW46794.1"/>
    </source>
</evidence>
<dbReference type="Gene3D" id="3.40.50.1010">
    <property type="entry name" value="5'-nuclease"/>
    <property type="match status" value="1"/>
</dbReference>